<dbReference type="AlphaFoldDB" id="A0A811V702"/>
<gene>
    <name evidence="2" type="ORF">CCAP1982_LOCUS19741</name>
</gene>
<reference evidence="2" key="1">
    <citation type="submission" date="2020-11" db="EMBL/GenBank/DDBJ databases">
        <authorList>
            <person name="Whitehead M."/>
        </authorList>
    </citation>
    <scope>NUCLEOTIDE SEQUENCE</scope>
    <source>
        <strain evidence="2">EGII</strain>
    </source>
</reference>
<feature type="region of interest" description="Disordered" evidence="1">
    <location>
        <begin position="88"/>
        <end position="107"/>
    </location>
</feature>
<accession>A0A811V702</accession>
<keyword evidence="3" id="KW-1185">Reference proteome</keyword>
<proteinExistence type="predicted"/>
<name>A0A811V702_CERCA</name>
<evidence type="ECO:0000313" key="2">
    <source>
        <dbReference type="EMBL" id="CAD7011655.1"/>
    </source>
</evidence>
<organism evidence="2 3">
    <name type="scientific">Ceratitis capitata</name>
    <name type="common">Mediterranean fruit fly</name>
    <name type="synonym">Tephritis capitata</name>
    <dbReference type="NCBI Taxonomy" id="7213"/>
    <lineage>
        <taxon>Eukaryota</taxon>
        <taxon>Metazoa</taxon>
        <taxon>Ecdysozoa</taxon>
        <taxon>Arthropoda</taxon>
        <taxon>Hexapoda</taxon>
        <taxon>Insecta</taxon>
        <taxon>Pterygota</taxon>
        <taxon>Neoptera</taxon>
        <taxon>Endopterygota</taxon>
        <taxon>Diptera</taxon>
        <taxon>Brachycera</taxon>
        <taxon>Muscomorpha</taxon>
        <taxon>Tephritoidea</taxon>
        <taxon>Tephritidae</taxon>
        <taxon>Ceratitis</taxon>
        <taxon>Ceratitis</taxon>
    </lineage>
</organism>
<sequence>MPYSKKSSFVNESCAADSSYCWRNSARGVDRRRRNYFQANNVWQNQYNSRNPNGTRFWNTKSTTFKTSHQSGIWSDHSHRNGVSNFYPQYSGKQERRHSIQPSYGRNSVGTGISNLISGRSNDISCRMEPLMATKPTPATHFASSNYFNAPPASELPTPPRHWLHGKSK</sequence>
<evidence type="ECO:0000313" key="3">
    <source>
        <dbReference type="Proteomes" id="UP000606786"/>
    </source>
</evidence>
<dbReference type="EMBL" id="CAJHJT010000056">
    <property type="protein sequence ID" value="CAD7011655.1"/>
    <property type="molecule type" value="Genomic_DNA"/>
</dbReference>
<protein>
    <submittedName>
        <fullName evidence="2">(Mediterranean fruit fly) hypothetical protein</fullName>
    </submittedName>
</protein>
<evidence type="ECO:0000256" key="1">
    <source>
        <dbReference type="SAM" id="MobiDB-lite"/>
    </source>
</evidence>
<comment type="caution">
    <text evidence="2">The sequence shown here is derived from an EMBL/GenBank/DDBJ whole genome shotgun (WGS) entry which is preliminary data.</text>
</comment>
<dbReference type="Proteomes" id="UP000606786">
    <property type="component" value="Unassembled WGS sequence"/>
</dbReference>
<feature type="region of interest" description="Disordered" evidence="1">
    <location>
        <begin position="144"/>
        <end position="169"/>
    </location>
</feature>